<dbReference type="OrthoDB" id="4850381at2"/>
<organism evidence="1 2">
    <name type="scientific">Stackebrandtia nassauensis (strain DSM 44728 / CIP 108903 / NRRL B-16338 / NBRC 102104 / LLR-40K-21)</name>
    <dbReference type="NCBI Taxonomy" id="446470"/>
    <lineage>
        <taxon>Bacteria</taxon>
        <taxon>Bacillati</taxon>
        <taxon>Actinomycetota</taxon>
        <taxon>Actinomycetes</taxon>
        <taxon>Glycomycetales</taxon>
        <taxon>Glycomycetaceae</taxon>
        <taxon>Stackebrandtia</taxon>
    </lineage>
</organism>
<reference evidence="1 2" key="1">
    <citation type="journal article" date="2009" name="Stand. Genomic Sci.">
        <title>Complete genome sequence of Stackebrandtia nassauensis type strain (LLR-40K-21).</title>
        <authorList>
            <person name="Munk C."/>
            <person name="Lapidus A."/>
            <person name="Copeland A."/>
            <person name="Jando M."/>
            <person name="Mayilraj S."/>
            <person name="Glavina Del Rio T."/>
            <person name="Nolan M."/>
            <person name="Chen F."/>
            <person name="Lucas S."/>
            <person name="Tice H."/>
            <person name="Cheng J.F."/>
            <person name="Han C."/>
            <person name="Detter J.C."/>
            <person name="Bruce D."/>
            <person name="Goodwin L."/>
            <person name="Chain P."/>
            <person name="Pitluck S."/>
            <person name="Goker M."/>
            <person name="Ovchinikova G."/>
            <person name="Pati A."/>
            <person name="Ivanova N."/>
            <person name="Mavromatis K."/>
            <person name="Chen A."/>
            <person name="Palaniappan K."/>
            <person name="Land M."/>
            <person name="Hauser L."/>
            <person name="Chang Y.J."/>
            <person name="Jeffries C.D."/>
            <person name="Bristow J."/>
            <person name="Eisen J.A."/>
            <person name="Markowitz V."/>
            <person name="Hugenholtz P."/>
            <person name="Kyrpides N.C."/>
            <person name="Klenk H.P."/>
        </authorList>
    </citation>
    <scope>NUCLEOTIDE SEQUENCE [LARGE SCALE GENOMIC DNA]</scope>
    <source>
        <strain evidence="2">DSM 44728 / CIP 108903 / NRRL B-16338 / NBRC 102104 / LLR-40K-21</strain>
    </source>
</reference>
<dbReference type="eggNOG" id="COG2931">
    <property type="taxonomic scope" value="Bacteria"/>
</dbReference>
<dbReference type="HOGENOM" id="CLU_709616_0_0_11"/>
<accession>D3Q9X9</accession>
<dbReference type="Proteomes" id="UP000000844">
    <property type="component" value="Chromosome"/>
</dbReference>
<protein>
    <submittedName>
        <fullName evidence="1">Uncharacterized protein</fullName>
    </submittedName>
</protein>
<evidence type="ECO:0000313" key="1">
    <source>
        <dbReference type="EMBL" id="ADD40691.1"/>
    </source>
</evidence>
<evidence type="ECO:0000313" key="2">
    <source>
        <dbReference type="Proteomes" id="UP000000844"/>
    </source>
</evidence>
<dbReference type="AlphaFoldDB" id="D3Q9X9"/>
<dbReference type="RefSeq" id="WP_013016262.1">
    <property type="nucleotide sequence ID" value="NC_013947.1"/>
</dbReference>
<proteinExistence type="predicted"/>
<sequence length="389" mass="38987">MVDYAQLRNLDTSKLTSAAEAAGGLSSAVTSRGGEVANAAQIPQGMWAGLDSSAASGMMSPLSNPLYDVSDSATHSQGVITTLVDDLEKAKSKLDDAHDVIAGTGITISPDGTVTTPVVNDPAVAAENDRKAKEAKRIIDEAVADANGADDKASGALASVGQFLAQTLGPPQNSPLGPWATASWGAGQAAGRFGNLASWMGTAHYGRFAPYAKLPNGMHSFLSPSNMSAWQRAKAGADGQFRAIPYKSGTRAAWANAGKWVGRGGGVLSGITGGATQLSKDWSDPNMGTDEKVGRAAWRGGLEGGGAYGGGILGAKVGAGIGTLIAPGVGTVVGGAIGGLVGGIAGSKAGGWIANHTVDFAGDAVDSIGNGLSAAKDKAGEVWEDITPW</sequence>
<dbReference type="EMBL" id="CP001778">
    <property type="protein sequence ID" value="ADD40691.1"/>
    <property type="molecule type" value="Genomic_DNA"/>
</dbReference>
<dbReference type="KEGG" id="sna:Snas_0981"/>
<dbReference type="STRING" id="446470.Snas_0981"/>
<gene>
    <name evidence="1" type="ordered locus">Snas_0981</name>
</gene>
<keyword evidence="2" id="KW-1185">Reference proteome</keyword>
<name>D3Q9X9_STANL</name>